<dbReference type="GO" id="GO:0000329">
    <property type="term" value="C:fungal-type vacuole membrane"/>
    <property type="evidence" value="ECO:0007669"/>
    <property type="project" value="EnsemblFungi"/>
</dbReference>
<accession>W6MGT6</accession>
<dbReference type="InterPro" id="IPR012358">
    <property type="entry name" value="EndopolyPtase_N1"/>
</dbReference>
<organism evidence="15 16">
    <name type="scientific">Kuraishia capsulata CBS 1993</name>
    <dbReference type="NCBI Taxonomy" id="1382522"/>
    <lineage>
        <taxon>Eukaryota</taxon>
        <taxon>Fungi</taxon>
        <taxon>Dikarya</taxon>
        <taxon>Ascomycota</taxon>
        <taxon>Saccharomycotina</taxon>
        <taxon>Pichiomycetes</taxon>
        <taxon>Pichiales</taxon>
        <taxon>Pichiaceae</taxon>
        <taxon>Kuraishia</taxon>
    </lineage>
</organism>
<dbReference type="GO" id="GO:0000298">
    <property type="term" value="F:endopolyphosphatase activity"/>
    <property type="evidence" value="ECO:0007669"/>
    <property type="project" value="UniProtKB-EC"/>
</dbReference>
<dbReference type="GO" id="GO:0004309">
    <property type="term" value="F:exopolyphosphatase activity"/>
    <property type="evidence" value="ECO:0007669"/>
    <property type="project" value="EnsemblFungi"/>
</dbReference>
<dbReference type="GO" id="GO:0005634">
    <property type="term" value="C:nucleus"/>
    <property type="evidence" value="ECO:0007669"/>
    <property type="project" value="EnsemblFungi"/>
</dbReference>
<dbReference type="InterPro" id="IPR004843">
    <property type="entry name" value="Calcineurin-like_PHP"/>
</dbReference>
<dbReference type="AlphaFoldDB" id="W6MGT6"/>
<evidence type="ECO:0000256" key="3">
    <source>
        <dbReference type="ARBA" id="ARBA00012459"/>
    </source>
</evidence>
<evidence type="ECO:0000256" key="4">
    <source>
        <dbReference type="ARBA" id="ARBA00014458"/>
    </source>
</evidence>
<dbReference type="GO" id="GO:0005829">
    <property type="term" value="C:cytosol"/>
    <property type="evidence" value="ECO:0007669"/>
    <property type="project" value="EnsemblFungi"/>
</dbReference>
<dbReference type="EMBL" id="HG793125">
    <property type="protein sequence ID" value="CDK24813.1"/>
    <property type="molecule type" value="Genomic_DNA"/>
</dbReference>
<evidence type="ECO:0000313" key="16">
    <source>
        <dbReference type="Proteomes" id="UP000019384"/>
    </source>
</evidence>
<dbReference type="PIRSF" id="PIRSF027093">
    <property type="entry name" value="EndopolyPtase_N1"/>
    <property type="match status" value="1"/>
</dbReference>
<evidence type="ECO:0000256" key="12">
    <source>
        <dbReference type="PIRNR" id="PIRNR027093"/>
    </source>
</evidence>
<dbReference type="GO" id="GO:0008081">
    <property type="term" value="F:phosphoric diester hydrolase activity"/>
    <property type="evidence" value="ECO:0007669"/>
    <property type="project" value="TreeGrafter"/>
</dbReference>
<dbReference type="HOGENOM" id="CLU_013424_1_0_1"/>
<keyword evidence="6 13" id="KW-0812">Transmembrane</keyword>
<dbReference type="InterPro" id="IPR041805">
    <property type="entry name" value="ASMase/PPN1_MPP"/>
</dbReference>
<comment type="function">
    <text evidence="12">Catalyzes the hydrolysis of inorganic polyphosphate (polyP) chains of many hundreds of phosphate residues into shorter lengths.</text>
</comment>
<dbReference type="OrthoDB" id="348678at2759"/>
<dbReference type="Pfam" id="PF00149">
    <property type="entry name" value="Metallophos"/>
    <property type="match status" value="1"/>
</dbReference>
<comment type="catalytic activity">
    <reaction evidence="12">
        <text>[phosphate](n+1) + n H2O = (n+1) phosphate + n H(+)</text>
        <dbReference type="Rhea" id="RHEA:22452"/>
        <dbReference type="Rhea" id="RHEA-COMP:14280"/>
        <dbReference type="ChEBI" id="CHEBI:15377"/>
        <dbReference type="ChEBI" id="CHEBI:15378"/>
        <dbReference type="ChEBI" id="CHEBI:16838"/>
        <dbReference type="ChEBI" id="CHEBI:43474"/>
        <dbReference type="EC" id="3.6.1.10"/>
    </reaction>
</comment>
<keyword evidence="5 12" id="KW-0926">Vacuole</keyword>
<dbReference type="EC" id="3.6.1.10" evidence="3 12"/>
<evidence type="ECO:0000256" key="2">
    <source>
        <dbReference type="ARBA" id="ARBA00010399"/>
    </source>
</evidence>
<dbReference type="Proteomes" id="UP000019384">
    <property type="component" value="Unassembled WGS sequence"/>
</dbReference>
<keyword evidence="9 13" id="KW-1133">Transmembrane helix</keyword>
<keyword evidence="11" id="KW-0325">Glycoprotein</keyword>
<dbReference type="RefSeq" id="XP_022456828.1">
    <property type="nucleotide sequence ID" value="XM_022605350.1"/>
</dbReference>
<keyword evidence="7 12" id="KW-0378">Hydrolase</keyword>
<evidence type="ECO:0000259" key="14">
    <source>
        <dbReference type="Pfam" id="PF00149"/>
    </source>
</evidence>
<comment type="subcellular location">
    <subcellularLocation>
        <location evidence="1">Vacuole membrane</location>
        <topology evidence="1">Single-pass type II membrane protein</topology>
    </subcellularLocation>
</comment>
<dbReference type="GeneID" id="34518216"/>
<evidence type="ECO:0000256" key="11">
    <source>
        <dbReference type="ARBA" id="ARBA00023180"/>
    </source>
</evidence>
<evidence type="ECO:0000256" key="13">
    <source>
        <dbReference type="SAM" id="Phobius"/>
    </source>
</evidence>
<evidence type="ECO:0000256" key="9">
    <source>
        <dbReference type="ARBA" id="ARBA00022989"/>
    </source>
</evidence>
<keyword evidence="8" id="KW-0735">Signal-anchor</keyword>
<evidence type="ECO:0000256" key="7">
    <source>
        <dbReference type="ARBA" id="ARBA00022801"/>
    </source>
</evidence>
<feature type="transmembrane region" description="Helical" evidence="13">
    <location>
        <begin position="12"/>
        <end position="35"/>
    </location>
</feature>
<feature type="domain" description="Calcineurin-like phosphoesterase" evidence="14">
    <location>
        <begin position="95"/>
        <end position="357"/>
    </location>
</feature>
<dbReference type="InterPro" id="IPR029052">
    <property type="entry name" value="Metallo-depent_PP-like"/>
</dbReference>
<dbReference type="STRING" id="1382522.W6MGT6"/>
<evidence type="ECO:0000256" key="1">
    <source>
        <dbReference type="ARBA" id="ARBA00004576"/>
    </source>
</evidence>
<evidence type="ECO:0000256" key="6">
    <source>
        <dbReference type="ARBA" id="ARBA00022692"/>
    </source>
</evidence>
<dbReference type="CDD" id="cd00842">
    <property type="entry name" value="MPP_ASMase"/>
    <property type="match status" value="1"/>
</dbReference>
<gene>
    <name evidence="15" type="ORF">KUCA_T00000780001</name>
</gene>
<evidence type="ECO:0000256" key="10">
    <source>
        <dbReference type="ARBA" id="ARBA00023136"/>
    </source>
</evidence>
<keyword evidence="10 12" id="KW-0472">Membrane</keyword>
<dbReference type="PANTHER" id="PTHR10340">
    <property type="entry name" value="SPHINGOMYELIN PHOSPHODIESTERASE"/>
    <property type="match status" value="1"/>
</dbReference>
<evidence type="ECO:0000256" key="8">
    <source>
        <dbReference type="ARBA" id="ARBA00022968"/>
    </source>
</evidence>
<reference evidence="15" key="1">
    <citation type="submission" date="2013-12" db="EMBL/GenBank/DDBJ databases">
        <authorList>
            <person name="Genoscope - CEA"/>
        </authorList>
    </citation>
    <scope>NUCLEOTIDE SEQUENCE</scope>
    <source>
        <strain evidence="15">CBS 1993</strain>
    </source>
</reference>
<dbReference type="GO" id="GO:0006798">
    <property type="term" value="P:polyphosphate catabolic process"/>
    <property type="evidence" value="ECO:0007669"/>
    <property type="project" value="EnsemblFungi"/>
</dbReference>
<evidence type="ECO:0000256" key="5">
    <source>
        <dbReference type="ARBA" id="ARBA00022554"/>
    </source>
</evidence>
<name>W6MGT6_9ASCO</name>
<comment type="similarity">
    <text evidence="2">Belongs to the endopolyphosphatase PPN1 family.</text>
</comment>
<dbReference type="SUPFAM" id="SSF56300">
    <property type="entry name" value="Metallo-dependent phosphatases"/>
    <property type="match status" value="1"/>
</dbReference>
<evidence type="ECO:0000313" key="15">
    <source>
        <dbReference type="EMBL" id="CDK24813.1"/>
    </source>
</evidence>
<sequence>MLEEKKRTRGSPVVYYIMVSLLSAALLIEGCIGIHKFQHSSLVDKSKSRITSAAPAKVEVLDPQNVEELQRLGLTPQQVVQVTDSLGKTTQYHGRFLHITDMHPDPLFRNGSSMRELCHRKSSGDDQASPYGDAMSGCDSPELLVEETLNWISKNLKDKIDFVIWTGDNIRHDNDRRNPRLEMDIFDLNQQVADLVSATFMEEGDENILPLDRRIKIIPSLGNNDVYPHNLFSPGPTLQTRELFKIWRNFVPAEQMHVFDRGAYFFTEVIPGKLVVMSINTLYLFRSNPLVDNCDSRKQPGFMLFQWLGVALKELRKKGMKVWLTGHVPPTPKNYEESCLAKHIVWLYEYRDIIIGGVYGHMNIDHFMTLDSVRAYKNIKTKMAKKGVLLDIDENYFDFNVTSEELNDDEETTFVSHRYDGAPNGKVAYLESVRDDMYSLVKGPKKYGVAAERYTVAHISTSIIPTYNPGMRVWEYNITGLFDSSVGKGEVAASQSGYAAWSEVFDNMEKILAENDEVEEEDEDQYWANYKASRDKSLPLPMPKGTPLGPGYVPQLFSPVRYAQYFLNLSYYSEHPEEPLDYKLEYTTDKQYGMKSLVAKEWIQLARTMAKTSSSKAKTDDHDADAEDQVDASSNISAEKLWEKYIAHAFVSSGYQQFEFAK</sequence>
<dbReference type="PANTHER" id="PTHR10340:SF55">
    <property type="entry name" value="ENDOPOLYPHOSPHATASE"/>
    <property type="match status" value="1"/>
</dbReference>
<protein>
    <recommendedName>
        <fullName evidence="4 12">Endopolyphosphatase</fullName>
        <ecNumber evidence="3 12">3.6.1.10</ecNumber>
    </recommendedName>
</protein>
<reference evidence="15" key="2">
    <citation type="submission" date="2014-02" db="EMBL/GenBank/DDBJ databases">
        <title>Complete DNA sequence of /Kuraishia capsulata/ illustrates novel genomic features among budding yeasts (/Saccharomycotina/).</title>
        <authorList>
            <person name="Morales L."/>
            <person name="Noel B."/>
            <person name="Porcel B."/>
            <person name="Marcet-Houben M."/>
            <person name="Hullo M-F."/>
            <person name="Sacerdot C."/>
            <person name="Tekaia F."/>
            <person name="Leh-Louis V."/>
            <person name="Despons L."/>
            <person name="Khanna V."/>
            <person name="Aury J-M."/>
            <person name="Barbe V."/>
            <person name="Couloux A."/>
            <person name="Labadie K."/>
            <person name="Pelletier E."/>
            <person name="Souciet J-L."/>
            <person name="Boekhout T."/>
            <person name="Gabaldon T."/>
            <person name="Wincker P."/>
            <person name="Dujon B."/>
        </authorList>
    </citation>
    <scope>NUCLEOTIDE SEQUENCE</scope>
    <source>
        <strain evidence="15">CBS 1993</strain>
    </source>
</reference>
<proteinExistence type="inferred from homology"/>
<keyword evidence="16" id="KW-1185">Reference proteome</keyword>